<dbReference type="Gene3D" id="1.25.10.10">
    <property type="entry name" value="Leucine-rich Repeat Variant"/>
    <property type="match status" value="1"/>
</dbReference>
<gene>
    <name evidence="10" type="ORF">BEMITA_LOCUS2218</name>
</gene>
<evidence type="ECO:0000259" key="9">
    <source>
        <dbReference type="PROSITE" id="PS50166"/>
    </source>
</evidence>
<dbReference type="Pfam" id="PF03810">
    <property type="entry name" value="IBN_N"/>
    <property type="match status" value="1"/>
</dbReference>
<keyword evidence="4" id="KW-0963">Cytoplasm</keyword>
<proteinExistence type="predicted"/>
<dbReference type="Proteomes" id="UP001152759">
    <property type="component" value="Chromosome 10"/>
</dbReference>
<dbReference type="Pfam" id="PF13513">
    <property type="entry name" value="HEAT_EZ"/>
    <property type="match status" value="1"/>
</dbReference>
<dbReference type="GO" id="GO:0005737">
    <property type="term" value="C:cytoplasm"/>
    <property type="evidence" value="ECO:0007669"/>
    <property type="project" value="UniProtKB-SubCell"/>
</dbReference>
<dbReference type="InterPro" id="IPR021133">
    <property type="entry name" value="HEAT_type_2"/>
</dbReference>
<evidence type="ECO:0000256" key="6">
    <source>
        <dbReference type="ARBA" id="ARBA00022927"/>
    </source>
</evidence>
<dbReference type="InterPro" id="IPR011989">
    <property type="entry name" value="ARM-like"/>
</dbReference>
<evidence type="ECO:0000313" key="11">
    <source>
        <dbReference type="Proteomes" id="UP001152759"/>
    </source>
</evidence>
<evidence type="ECO:0000256" key="4">
    <source>
        <dbReference type="ARBA" id="ARBA00022490"/>
    </source>
</evidence>
<dbReference type="InterPro" id="IPR016024">
    <property type="entry name" value="ARM-type_fold"/>
</dbReference>
<dbReference type="GO" id="GO:0031267">
    <property type="term" value="F:small GTPase binding"/>
    <property type="evidence" value="ECO:0007669"/>
    <property type="project" value="InterPro"/>
</dbReference>
<dbReference type="SMART" id="SM00913">
    <property type="entry name" value="IBN_N"/>
    <property type="match status" value="1"/>
</dbReference>
<sequence length="1079" mass="120790">MEQILQKLLSGDKTPEGMKELSEAFKNPESIAALFTLLVASEDANIRQYAGVLLKQRFTKKKRWAALPPNVQNLIKQGSLEALVKESTKPVKNAIAQFIAVILRHEFKNQSWPELFGFLTTLCASEAVSDRELGMYVVGIFLEMSREQFDSQAPAICSLFSKTLNELEDFTAPLGYLTITAMGHFALAIEGQTDQIQIYSSLIPRMVLIIRALATVKVNKAIECIQFLDEMLTFCPALIAPNLVPLLELGLGLMADKSVEEELRIQSSLLVDTLIKSKKKMIVKMNLIEQILRVLLSIMSEPPESDEDEEDDYFEEDPDIRSISVCANQTLDVLALHVPPEKLITPLMSFLEPAFTGDNVWQKKAAYLVIAVLAEGCSEYIRDHYLNDFIKVIIQGISSENKHVRNAALFALGQYSEYLPSDLSMYAEQLMPRLCFILNGLCSIDPKEQDVDKDPSFDRVFYALEMFCENLEDALLPYLPQVMEKVLIPLDRNLPLHYKELALSAIGSIASAVKGHIMPYFGKIIEYLKVYLATPQSENEEILQVQTIDTLSVLARSLGAEHFQPMADECLNLGLNFLKDTEDPVLKKVCYGLLASLSTVMKEKMTAYLNVIMEPLLVSIASENGIIPNFDDSDLYLPLDEGDDEAEEEGGEIDINEMSEASEDAVAGFSVENAYVEEKGEACSTLRDFAENIGEPLLPYMKNAITEVFKLIDYPHEDIRKIAIETLAQLSIVLHKSTQLEYQQGLREVLATMIPKFVELIKKDEDRLVVTLVLESLALILKDIGPPVLEGPNHLEQIIESVNAVLNKQTACQDFIDEDDQDEAEYDEHVLEVAFEIFPALAKSLPHNLFAQYFSAVLPAAVGKTKKDYSHTIRASSIGMIAECMCGLEDCMADFVPKLLPTLVQLSQDKNEQVRNNAIFGLGEFALYGKEWVFPYYVEILQSLSNTIGNEQHGGVLDNICGAISRLILSNTASVPLPQVLPVLIGKLPLREDFEENKWVYRSLLHLYQMGDETLKSQIQNVIFVCLQVVSKKQHSDQETLELLVNLLKMCHKDFGSACEAVVNSNPDLKETFETVIKS</sequence>
<reference evidence="10" key="1">
    <citation type="submission" date="2021-12" db="EMBL/GenBank/DDBJ databases">
        <authorList>
            <person name="King R."/>
        </authorList>
    </citation>
    <scope>NUCLEOTIDE SEQUENCE</scope>
</reference>
<dbReference type="PROSITE" id="PS50077">
    <property type="entry name" value="HEAT_REPEAT"/>
    <property type="match status" value="1"/>
</dbReference>
<dbReference type="InterPro" id="IPR000357">
    <property type="entry name" value="HEAT"/>
</dbReference>
<keyword evidence="11" id="KW-1185">Reference proteome</keyword>
<organism evidence="10 11">
    <name type="scientific">Bemisia tabaci</name>
    <name type="common">Sweetpotato whitefly</name>
    <name type="synonym">Aleurodes tabaci</name>
    <dbReference type="NCBI Taxonomy" id="7038"/>
    <lineage>
        <taxon>Eukaryota</taxon>
        <taxon>Metazoa</taxon>
        <taxon>Ecdysozoa</taxon>
        <taxon>Arthropoda</taxon>
        <taxon>Hexapoda</taxon>
        <taxon>Insecta</taxon>
        <taxon>Pterygota</taxon>
        <taxon>Neoptera</taxon>
        <taxon>Paraneoptera</taxon>
        <taxon>Hemiptera</taxon>
        <taxon>Sternorrhyncha</taxon>
        <taxon>Aleyrodoidea</taxon>
        <taxon>Aleyrodidae</taxon>
        <taxon>Aleyrodinae</taxon>
        <taxon>Bemisia</taxon>
    </lineage>
</organism>
<evidence type="ECO:0000256" key="8">
    <source>
        <dbReference type="PROSITE-ProRule" id="PRU00103"/>
    </source>
</evidence>
<evidence type="ECO:0000256" key="5">
    <source>
        <dbReference type="ARBA" id="ARBA00022737"/>
    </source>
</evidence>
<name>A0A9P0CBT3_BEMTA</name>
<dbReference type="Pfam" id="PF25780">
    <property type="entry name" value="TPR_IPO5"/>
    <property type="match status" value="1"/>
</dbReference>
<keyword evidence="3" id="KW-0813">Transport</keyword>
<dbReference type="SUPFAM" id="SSF48371">
    <property type="entry name" value="ARM repeat"/>
    <property type="match status" value="2"/>
</dbReference>
<evidence type="ECO:0000256" key="7">
    <source>
        <dbReference type="ARBA" id="ARBA00023242"/>
    </source>
</evidence>
<dbReference type="PROSITE" id="PS50166">
    <property type="entry name" value="IMPORTIN_B_NT"/>
    <property type="match status" value="1"/>
</dbReference>
<keyword evidence="5" id="KW-0677">Repeat</keyword>
<evidence type="ECO:0000256" key="1">
    <source>
        <dbReference type="ARBA" id="ARBA00004123"/>
    </source>
</evidence>
<dbReference type="EMBL" id="OU963871">
    <property type="protein sequence ID" value="CAH0762042.1"/>
    <property type="molecule type" value="Genomic_DNA"/>
</dbReference>
<dbReference type="OrthoDB" id="7862313at2759"/>
<dbReference type="AlphaFoldDB" id="A0A9P0CBT3"/>
<dbReference type="KEGG" id="btab:109031950"/>
<dbReference type="GO" id="GO:0006606">
    <property type="term" value="P:protein import into nucleus"/>
    <property type="evidence" value="ECO:0007669"/>
    <property type="project" value="InterPro"/>
</dbReference>
<dbReference type="InterPro" id="IPR001494">
    <property type="entry name" value="Importin-beta_N"/>
</dbReference>
<dbReference type="GO" id="GO:0005634">
    <property type="term" value="C:nucleus"/>
    <property type="evidence" value="ECO:0007669"/>
    <property type="project" value="UniProtKB-SubCell"/>
</dbReference>
<feature type="domain" description="Importin N-terminal" evidence="9">
    <location>
        <begin position="17"/>
        <end position="85"/>
    </location>
</feature>
<dbReference type="Pfam" id="PF02985">
    <property type="entry name" value="HEAT"/>
    <property type="match status" value="1"/>
</dbReference>
<dbReference type="PANTHER" id="PTHR10527">
    <property type="entry name" value="IMPORTIN BETA"/>
    <property type="match status" value="1"/>
</dbReference>
<protein>
    <recommendedName>
        <fullName evidence="9">Importin N-terminal domain-containing protein</fullName>
    </recommendedName>
</protein>
<feature type="repeat" description="HEAT" evidence="8">
    <location>
        <begin position="899"/>
        <end position="926"/>
    </location>
</feature>
<comment type="subcellular location">
    <subcellularLocation>
        <location evidence="2">Cytoplasm</location>
    </subcellularLocation>
    <subcellularLocation>
        <location evidence="1">Nucleus</location>
    </subcellularLocation>
</comment>
<dbReference type="InterPro" id="IPR040122">
    <property type="entry name" value="Importin_beta"/>
</dbReference>
<accession>A0A9P0CBT3</accession>
<keyword evidence="7" id="KW-0539">Nucleus</keyword>
<evidence type="ECO:0000313" key="10">
    <source>
        <dbReference type="EMBL" id="CAH0762042.1"/>
    </source>
</evidence>
<evidence type="ECO:0000256" key="3">
    <source>
        <dbReference type="ARBA" id="ARBA00022448"/>
    </source>
</evidence>
<evidence type="ECO:0000256" key="2">
    <source>
        <dbReference type="ARBA" id="ARBA00004496"/>
    </source>
</evidence>
<keyword evidence="6" id="KW-0653">Protein transport</keyword>
<dbReference type="InterPro" id="IPR057672">
    <property type="entry name" value="TPR_IPO4/5"/>
</dbReference>